<sequence length="359" mass="37877">MKNFNKISGIIAGVAVSALALTGCGSADQGASGSKSEGASGSAAASADSWEAPEGLKGEISYYSANPQGLTDDLVAAFEDKTEVKVNVFAGSTGEVTAKLKAEEGNPQADVVYLASWTAATKQDKAGVLEEFKPEGVDAIHSNWVSETGTFNGRDGSALALVTNTDVVDEVPEDWEDLTDEKYKDKVIMPDPRESGTAGDLVAGMVANFGKDKTWELFDKLFDNGMTVQGANGPALDAVTSGSKGVVFGGVDYSAYKAQSKGEPLEVKIAKSGTTVSPRPVMVLKDSDNKEAAEAFVNFMFSDEAQAISADNNMIPANAEVSPANGPELKDIKQLSEDWDEIVANSKDVKEEFVKRYLK</sequence>
<dbReference type="Gene3D" id="3.40.190.10">
    <property type="entry name" value="Periplasmic binding protein-like II"/>
    <property type="match status" value="2"/>
</dbReference>
<name>A0A7G7CQH8_9CORY</name>
<dbReference type="PROSITE" id="PS51257">
    <property type="entry name" value="PROKAR_LIPOPROTEIN"/>
    <property type="match status" value="1"/>
</dbReference>
<keyword evidence="5" id="KW-1185">Reference proteome</keyword>
<dbReference type="PIRSF" id="PIRSF002825">
    <property type="entry name" value="CfbpA"/>
    <property type="match status" value="1"/>
</dbReference>
<evidence type="ECO:0000313" key="5">
    <source>
        <dbReference type="Proteomes" id="UP000515743"/>
    </source>
</evidence>
<dbReference type="GO" id="GO:0030976">
    <property type="term" value="F:thiamine pyrophosphate binding"/>
    <property type="evidence" value="ECO:0007669"/>
    <property type="project" value="TreeGrafter"/>
</dbReference>
<dbReference type="Proteomes" id="UP000515743">
    <property type="component" value="Chromosome"/>
</dbReference>
<dbReference type="RefSeq" id="WP_185176218.1">
    <property type="nucleotide sequence ID" value="NZ_CP059404.1"/>
</dbReference>
<dbReference type="GO" id="GO:0030975">
    <property type="term" value="F:thiamine binding"/>
    <property type="evidence" value="ECO:0007669"/>
    <property type="project" value="TreeGrafter"/>
</dbReference>
<dbReference type="KEGG" id="cik:H0194_01990"/>
<evidence type="ECO:0000313" key="4">
    <source>
        <dbReference type="EMBL" id="QNE89844.1"/>
    </source>
</evidence>
<dbReference type="Pfam" id="PF13343">
    <property type="entry name" value="SBP_bac_6"/>
    <property type="match status" value="1"/>
</dbReference>
<dbReference type="SUPFAM" id="SSF53850">
    <property type="entry name" value="Periplasmic binding protein-like II"/>
    <property type="match status" value="1"/>
</dbReference>
<dbReference type="GO" id="GO:0030288">
    <property type="term" value="C:outer membrane-bounded periplasmic space"/>
    <property type="evidence" value="ECO:0007669"/>
    <property type="project" value="TreeGrafter"/>
</dbReference>
<feature type="region of interest" description="Disordered" evidence="2">
    <location>
        <begin position="30"/>
        <end position="50"/>
    </location>
</feature>
<evidence type="ECO:0000256" key="1">
    <source>
        <dbReference type="ARBA" id="ARBA00022729"/>
    </source>
</evidence>
<dbReference type="GO" id="GO:0015888">
    <property type="term" value="P:thiamine transport"/>
    <property type="evidence" value="ECO:0007669"/>
    <property type="project" value="TreeGrafter"/>
</dbReference>
<dbReference type="CDD" id="cd13547">
    <property type="entry name" value="PBP2_Fbp_like_2"/>
    <property type="match status" value="1"/>
</dbReference>
<reference evidence="4 5" key="1">
    <citation type="submission" date="2020-07" db="EMBL/GenBank/DDBJ databases">
        <title>Complete genome and description of Corynebacterium incognita strain Marseille-Q3630 sp. nov.</title>
        <authorList>
            <person name="Boxberger M."/>
        </authorList>
    </citation>
    <scope>NUCLEOTIDE SEQUENCE [LARGE SCALE GENOMIC DNA]</scope>
    <source>
        <strain evidence="4 5">Marseille-Q3630</strain>
    </source>
</reference>
<protein>
    <submittedName>
        <fullName evidence="4">ABC transporter substrate-binding protein</fullName>
    </submittedName>
</protein>
<dbReference type="AlphaFoldDB" id="A0A7G7CQH8"/>
<organism evidence="4 5">
    <name type="scientific">Corynebacterium incognita</name>
    <dbReference type="NCBI Taxonomy" id="2754725"/>
    <lineage>
        <taxon>Bacteria</taxon>
        <taxon>Bacillati</taxon>
        <taxon>Actinomycetota</taxon>
        <taxon>Actinomycetes</taxon>
        <taxon>Mycobacteriales</taxon>
        <taxon>Corynebacteriaceae</taxon>
        <taxon>Corynebacterium</taxon>
    </lineage>
</organism>
<evidence type="ECO:0000256" key="2">
    <source>
        <dbReference type="SAM" id="MobiDB-lite"/>
    </source>
</evidence>
<accession>A0A7G7CQH8</accession>
<dbReference type="EMBL" id="CP059404">
    <property type="protein sequence ID" value="QNE89844.1"/>
    <property type="molecule type" value="Genomic_DNA"/>
</dbReference>
<evidence type="ECO:0000256" key="3">
    <source>
        <dbReference type="SAM" id="SignalP"/>
    </source>
</evidence>
<feature type="chain" id="PRO_5039202125" evidence="3">
    <location>
        <begin position="21"/>
        <end position="359"/>
    </location>
</feature>
<dbReference type="InterPro" id="IPR026045">
    <property type="entry name" value="Ferric-bd"/>
</dbReference>
<keyword evidence="1 3" id="KW-0732">Signal</keyword>
<proteinExistence type="predicted"/>
<feature type="signal peptide" evidence="3">
    <location>
        <begin position="1"/>
        <end position="20"/>
    </location>
</feature>
<dbReference type="PANTHER" id="PTHR30006">
    <property type="entry name" value="THIAMINE-BINDING PERIPLASMIC PROTEIN-RELATED"/>
    <property type="match status" value="1"/>
</dbReference>
<gene>
    <name evidence="4" type="ORF">H0194_01990</name>
</gene>
<dbReference type="PANTHER" id="PTHR30006:SF2">
    <property type="entry name" value="ABC TRANSPORTER SUBSTRATE-BINDING PROTEIN"/>
    <property type="match status" value="1"/>
</dbReference>